<dbReference type="Pfam" id="PF01979">
    <property type="entry name" value="Amidohydro_1"/>
    <property type="match status" value="1"/>
</dbReference>
<evidence type="ECO:0000313" key="10">
    <source>
        <dbReference type="Proteomes" id="UP001595818"/>
    </source>
</evidence>
<dbReference type="Pfam" id="PF13382">
    <property type="entry name" value="Adenine_deam_C"/>
    <property type="match status" value="1"/>
</dbReference>
<evidence type="ECO:0000259" key="7">
    <source>
        <dbReference type="Pfam" id="PF01979"/>
    </source>
</evidence>
<dbReference type="InterPro" id="IPR006680">
    <property type="entry name" value="Amidohydro-rel"/>
</dbReference>
<keyword evidence="3 6" id="KW-0378">Hydrolase</keyword>
<comment type="catalytic activity">
    <reaction evidence="5 6">
        <text>adenine + H2O + H(+) = hypoxanthine + NH4(+)</text>
        <dbReference type="Rhea" id="RHEA:23688"/>
        <dbReference type="ChEBI" id="CHEBI:15377"/>
        <dbReference type="ChEBI" id="CHEBI:15378"/>
        <dbReference type="ChEBI" id="CHEBI:16708"/>
        <dbReference type="ChEBI" id="CHEBI:17368"/>
        <dbReference type="ChEBI" id="CHEBI:28938"/>
        <dbReference type="EC" id="3.5.4.2"/>
    </reaction>
</comment>
<dbReference type="InterPro" id="IPR032466">
    <property type="entry name" value="Metal_Hydrolase"/>
</dbReference>
<dbReference type="Proteomes" id="UP001595818">
    <property type="component" value="Unassembled WGS sequence"/>
</dbReference>
<dbReference type="PANTHER" id="PTHR11113">
    <property type="entry name" value="N-ACETYLGLUCOSAMINE-6-PHOSPHATE DEACETYLASE"/>
    <property type="match status" value="1"/>
</dbReference>
<dbReference type="PANTHER" id="PTHR11113:SF2">
    <property type="entry name" value="ADENINE DEAMINASE"/>
    <property type="match status" value="1"/>
</dbReference>
<keyword evidence="10" id="KW-1185">Reference proteome</keyword>
<feature type="domain" description="Amidohydrolase-related" evidence="7">
    <location>
        <begin position="44"/>
        <end position="322"/>
    </location>
</feature>
<comment type="caution">
    <text evidence="9">The sequence shown here is derived from an EMBL/GenBank/DDBJ whole genome shotgun (WGS) entry which is preliminary data.</text>
</comment>
<dbReference type="Gene3D" id="3.20.20.140">
    <property type="entry name" value="Metal-dependent hydrolases"/>
    <property type="match status" value="1"/>
</dbReference>
<name>A0ABV9T6D3_9BACT</name>
<evidence type="ECO:0000259" key="8">
    <source>
        <dbReference type="Pfam" id="PF13382"/>
    </source>
</evidence>
<protein>
    <recommendedName>
        <fullName evidence="2 6">Adenine deaminase</fullName>
        <shortName evidence="6">Adenase</shortName>
        <shortName evidence="6">Adenine aminase</shortName>
        <ecNumber evidence="2 6">3.5.4.2</ecNumber>
    </recommendedName>
</protein>
<proteinExistence type="inferred from homology"/>
<dbReference type="InterPro" id="IPR026912">
    <property type="entry name" value="Adenine_deam_C"/>
</dbReference>
<sequence>MEPEFNIRGQFVDIKNRSVYPAEVSVADGHIKAIDKIDDAPEKFILPGFIDAHVHIESSMLVPSEFARLAVVHGTVAVVSDSHEIANVCGMDGINYMIENSKKVNFKFYFGAPSCVPATAFETSGATINSKDIDQLLQRDEILYLAEMMNWPGVIHNEEEVMRKINLARKHGKPIDGHAPGLRGEQAALYAAAGISTDHECFQYEEAIEKLSLGMKIIIREGSAAKNFDELIDLIDHHARNLMFCSDDKHPDSLAEGHINQLAARAIAKGKDLFDVLQVACINPINHYGLQVGQLRPGDPADFILANNLEDFKIEKTYINGQLQSEFGVTKIQHQTHPLINNFDATPKTKEDFLIKAPSNRAWVIHAQDRQLVTKSQVLEIKTQNGYAIPDPERDILKIALINRYHHCQPAVAFIKNFGLKEGAIASSVAHDSHNIVVVGTDDELMAKSVNLIIEHRGGLSVVNSSASEIVPLPVGGLMSAGDGYQIAADYTKLDKMAKALGTTLQSPFMTLSFMALLVIPEIKLSDKGLFNGNTFGFLNVFV</sequence>
<evidence type="ECO:0000256" key="6">
    <source>
        <dbReference type="HAMAP-Rule" id="MF_01518"/>
    </source>
</evidence>
<dbReference type="SUPFAM" id="SSF51556">
    <property type="entry name" value="Metallo-dependent hydrolases"/>
    <property type="match status" value="1"/>
</dbReference>
<dbReference type="EC" id="3.5.4.2" evidence="2 6"/>
<keyword evidence="4 6" id="KW-0464">Manganese</keyword>
<evidence type="ECO:0000256" key="3">
    <source>
        <dbReference type="ARBA" id="ARBA00022801"/>
    </source>
</evidence>
<accession>A0ABV9T6D3</accession>
<feature type="domain" description="Adenine deaminase C-terminal" evidence="8">
    <location>
        <begin position="371"/>
        <end position="536"/>
    </location>
</feature>
<dbReference type="RefSeq" id="WP_377067534.1">
    <property type="nucleotide sequence ID" value="NZ_JBHSJJ010000015.1"/>
</dbReference>
<dbReference type="InterPro" id="IPR011059">
    <property type="entry name" value="Metal-dep_hydrolase_composite"/>
</dbReference>
<dbReference type="NCBIfam" id="TIGR01178">
    <property type="entry name" value="ade"/>
    <property type="match status" value="1"/>
</dbReference>
<dbReference type="Gene3D" id="2.30.40.10">
    <property type="entry name" value="Urease, subunit C, domain 1"/>
    <property type="match status" value="1"/>
</dbReference>
<evidence type="ECO:0000256" key="5">
    <source>
        <dbReference type="ARBA" id="ARBA00047720"/>
    </source>
</evidence>
<evidence type="ECO:0000256" key="1">
    <source>
        <dbReference type="ARBA" id="ARBA00006773"/>
    </source>
</evidence>
<evidence type="ECO:0000256" key="4">
    <source>
        <dbReference type="ARBA" id="ARBA00023211"/>
    </source>
</evidence>
<gene>
    <name evidence="6 9" type="primary">ade</name>
    <name evidence="9" type="ORF">ACFPFU_20285</name>
</gene>
<dbReference type="SUPFAM" id="SSF51338">
    <property type="entry name" value="Composite domain of metallo-dependent hydrolases"/>
    <property type="match status" value="1"/>
</dbReference>
<dbReference type="InterPro" id="IPR006679">
    <property type="entry name" value="Adenine_deam"/>
</dbReference>
<organism evidence="9 10">
    <name type="scientific">Negadavirga shengliensis</name>
    <dbReference type="NCBI Taxonomy" id="1389218"/>
    <lineage>
        <taxon>Bacteria</taxon>
        <taxon>Pseudomonadati</taxon>
        <taxon>Bacteroidota</taxon>
        <taxon>Cytophagia</taxon>
        <taxon>Cytophagales</taxon>
        <taxon>Cyclobacteriaceae</taxon>
        <taxon>Negadavirga</taxon>
    </lineage>
</organism>
<dbReference type="HAMAP" id="MF_01518">
    <property type="entry name" value="Adenine_deamin"/>
    <property type="match status" value="1"/>
</dbReference>
<dbReference type="CDD" id="cd01295">
    <property type="entry name" value="AdeC"/>
    <property type="match status" value="1"/>
</dbReference>
<comment type="similarity">
    <text evidence="1 6">Belongs to the metallo-dependent hydrolases superfamily. Adenine deaminase family.</text>
</comment>
<dbReference type="EMBL" id="JBHSJJ010000015">
    <property type="protein sequence ID" value="MFC4874056.1"/>
    <property type="molecule type" value="Genomic_DNA"/>
</dbReference>
<dbReference type="GO" id="GO:0000034">
    <property type="term" value="F:adenine deaminase activity"/>
    <property type="evidence" value="ECO:0007669"/>
    <property type="project" value="UniProtKB-EC"/>
</dbReference>
<comment type="cofactor">
    <cofactor evidence="6">
        <name>Mn(2+)</name>
        <dbReference type="ChEBI" id="CHEBI:29035"/>
    </cofactor>
</comment>
<evidence type="ECO:0000256" key="2">
    <source>
        <dbReference type="ARBA" id="ARBA00012782"/>
    </source>
</evidence>
<evidence type="ECO:0000313" key="9">
    <source>
        <dbReference type="EMBL" id="MFC4874056.1"/>
    </source>
</evidence>
<reference evidence="10" key="1">
    <citation type="journal article" date="2019" name="Int. J. Syst. Evol. Microbiol.">
        <title>The Global Catalogue of Microorganisms (GCM) 10K type strain sequencing project: providing services to taxonomists for standard genome sequencing and annotation.</title>
        <authorList>
            <consortium name="The Broad Institute Genomics Platform"/>
            <consortium name="The Broad Institute Genome Sequencing Center for Infectious Disease"/>
            <person name="Wu L."/>
            <person name="Ma J."/>
        </authorList>
    </citation>
    <scope>NUCLEOTIDE SEQUENCE [LARGE SCALE GENOMIC DNA]</scope>
    <source>
        <strain evidence="10">CGMCC 4.7466</strain>
    </source>
</reference>